<evidence type="ECO:0000313" key="6">
    <source>
        <dbReference type="EMBL" id="AER66822.1"/>
    </source>
</evidence>
<protein>
    <recommendedName>
        <fullName evidence="3">Bifunctional ligase/repressor BirA</fullName>
    </recommendedName>
    <alternativeName>
        <fullName evidence="3">Biotin--[acetyl-CoA-carboxylase] ligase</fullName>
        <ecNumber evidence="3">6.3.4.15</ecNumber>
    </alternativeName>
    <alternativeName>
        <fullName evidence="3">Biotin--protein ligase</fullName>
    </alternativeName>
    <alternativeName>
        <fullName evidence="3">Biotin-[acetyl-CoA carboxylase] synthetase</fullName>
    </alternativeName>
</protein>
<dbReference type="Proteomes" id="UP000005868">
    <property type="component" value="Chromosome"/>
</dbReference>
<gene>
    <name evidence="3" type="primary">birA</name>
    <name evidence="6" type="ordered locus">Tlie_1089</name>
</gene>
<dbReference type="SUPFAM" id="SSF55681">
    <property type="entry name" value="Class II aaRS and biotin synthetases"/>
    <property type="match status" value="1"/>
</dbReference>
<comment type="catalytic activity">
    <reaction evidence="3">
        <text>biotin + L-lysyl-[protein] + ATP = N(6)-biotinyl-L-lysyl-[protein] + AMP + diphosphate + H(+)</text>
        <dbReference type="Rhea" id="RHEA:11756"/>
        <dbReference type="Rhea" id="RHEA-COMP:9752"/>
        <dbReference type="Rhea" id="RHEA-COMP:10505"/>
        <dbReference type="ChEBI" id="CHEBI:15378"/>
        <dbReference type="ChEBI" id="CHEBI:29969"/>
        <dbReference type="ChEBI" id="CHEBI:30616"/>
        <dbReference type="ChEBI" id="CHEBI:33019"/>
        <dbReference type="ChEBI" id="CHEBI:57586"/>
        <dbReference type="ChEBI" id="CHEBI:83144"/>
        <dbReference type="ChEBI" id="CHEBI:456215"/>
        <dbReference type="EC" id="6.3.4.15"/>
    </reaction>
</comment>
<dbReference type="GO" id="GO:0004077">
    <property type="term" value="F:biotin--[biotin carboxyl-carrier protein] ligase activity"/>
    <property type="evidence" value="ECO:0007669"/>
    <property type="project" value="UniProtKB-UniRule"/>
</dbReference>
<organism evidence="6 7">
    <name type="scientific">Thermovirga lienii (strain ATCC BAA-1197 / DSM 17291 / Cas60314)</name>
    <dbReference type="NCBI Taxonomy" id="580340"/>
    <lineage>
        <taxon>Bacteria</taxon>
        <taxon>Thermotogati</taxon>
        <taxon>Synergistota</taxon>
        <taxon>Synergistia</taxon>
        <taxon>Synergistales</taxon>
        <taxon>Thermovirgaceae</taxon>
        <taxon>Thermovirga</taxon>
    </lineage>
</organism>
<dbReference type="Gene3D" id="2.30.30.100">
    <property type="match status" value="1"/>
</dbReference>
<feature type="binding site" evidence="3">
    <location>
        <position position="121"/>
    </location>
    <ligand>
        <name>biotin</name>
        <dbReference type="ChEBI" id="CHEBI:57586"/>
    </ligand>
</feature>
<dbReference type="AlphaFoldDB" id="G7VAC2"/>
<dbReference type="Pfam" id="PF02237">
    <property type="entry name" value="BPL_C"/>
    <property type="match status" value="1"/>
</dbReference>
<dbReference type="OrthoDB" id="9807064at2"/>
<name>G7VAC2_THELD</name>
<dbReference type="eggNOG" id="COG1654">
    <property type="taxonomic scope" value="Bacteria"/>
</dbReference>
<dbReference type="Gene3D" id="1.10.10.10">
    <property type="entry name" value="Winged helix-like DNA-binding domain superfamily/Winged helix DNA-binding domain"/>
    <property type="match status" value="1"/>
</dbReference>
<evidence type="ECO:0000256" key="2">
    <source>
        <dbReference type="ARBA" id="ARBA00023267"/>
    </source>
</evidence>
<dbReference type="InterPro" id="IPR011991">
    <property type="entry name" value="ArsR-like_HTH"/>
</dbReference>
<evidence type="ECO:0000256" key="3">
    <source>
        <dbReference type="HAMAP-Rule" id="MF_00978"/>
    </source>
</evidence>
<proteinExistence type="inferred from homology"/>
<dbReference type="PANTHER" id="PTHR12835">
    <property type="entry name" value="BIOTIN PROTEIN LIGASE"/>
    <property type="match status" value="1"/>
</dbReference>
<dbReference type="Pfam" id="PF03099">
    <property type="entry name" value="BPL_LplA_LipB"/>
    <property type="match status" value="1"/>
</dbReference>
<dbReference type="EC" id="6.3.4.15" evidence="3"/>
<dbReference type="GO" id="GO:0005737">
    <property type="term" value="C:cytoplasm"/>
    <property type="evidence" value="ECO:0007669"/>
    <property type="project" value="TreeGrafter"/>
</dbReference>
<reference evidence="7" key="1">
    <citation type="submission" date="2011-10" db="EMBL/GenBank/DDBJ databases">
        <title>The complete genome of chromosome of Thermovirga lienii DSM 17291.</title>
        <authorList>
            <consortium name="US DOE Joint Genome Institute (JGI-PGF)"/>
            <person name="Lucas S."/>
            <person name="Copeland A."/>
            <person name="Lapidus A."/>
            <person name="Glavina del Rio T."/>
            <person name="Dalin E."/>
            <person name="Tice H."/>
            <person name="Bruce D."/>
            <person name="Goodwin L."/>
            <person name="Pitluck S."/>
            <person name="Peters L."/>
            <person name="Mikhailova N."/>
            <person name="Saunders E."/>
            <person name="Kyrpides N."/>
            <person name="Mavromatis K."/>
            <person name="Ivanova N."/>
            <person name="Last F.I."/>
            <person name="Brettin T."/>
            <person name="Detter J.C."/>
            <person name="Han C."/>
            <person name="Larimer F."/>
            <person name="Land M."/>
            <person name="Hauser L."/>
            <person name="Markowitz V."/>
            <person name="Cheng J.-F."/>
            <person name="Hugenholtz P."/>
            <person name="Woyke T."/>
            <person name="Wu D."/>
            <person name="Spring S."/>
            <person name="Schroeder M."/>
            <person name="Brambilla E.-M."/>
            <person name="Klenk H.-P."/>
            <person name="Eisen J.A."/>
        </authorList>
    </citation>
    <scope>NUCLEOTIDE SEQUENCE [LARGE SCALE GENOMIC DNA]</scope>
    <source>
        <strain evidence="7">ATCC BAA-1197 / DSM 17291 / Cas60314</strain>
    </source>
</reference>
<keyword evidence="3" id="KW-0547">Nucleotide-binding</keyword>
<dbReference type="InterPro" id="IPR004408">
    <property type="entry name" value="Biotin_CoA_COase_ligase"/>
</dbReference>
<feature type="domain" description="BPL/LPL catalytic" evidence="5">
    <location>
        <begin position="74"/>
        <end position="264"/>
    </location>
</feature>
<keyword evidence="3" id="KW-0067">ATP-binding</keyword>
<feature type="DNA-binding region" description="H-T-H motif" evidence="3">
    <location>
        <begin position="25"/>
        <end position="44"/>
    </location>
</feature>
<feature type="binding site" evidence="3">
    <location>
        <begin position="125"/>
        <end position="127"/>
    </location>
    <ligand>
        <name>biotin</name>
        <dbReference type="ChEBI" id="CHEBI:57586"/>
    </ligand>
</feature>
<keyword evidence="3" id="KW-0805">Transcription regulation</keyword>
<comment type="similarity">
    <text evidence="3">Belongs to the biotin--protein ligase family.</text>
</comment>
<dbReference type="SUPFAM" id="SSF46785">
    <property type="entry name" value="Winged helix' DNA-binding domain"/>
    <property type="match status" value="1"/>
</dbReference>
<reference evidence="6 7" key="2">
    <citation type="journal article" date="2012" name="Stand. Genomic Sci.">
        <title>Genome sequence of the moderately thermophilic, amino-acid-degrading and sulfur-reducing bacterium Thermovirga lienii type strain (Cas60314(T)).</title>
        <authorList>
            <person name="Goker M."/>
            <person name="Saunders E."/>
            <person name="Lapidus A."/>
            <person name="Nolan M."/>
            <person name="Lucas S."/>
            <person name="Hammon N."/>
            <person name="Deshpande S."/>
            <person name="Cheng J.F."/>
            <person name="Han C."/>
            <person name="Tapia R."/>
            <person name="Goodwin L.A."/>
            <person name="Pitluck S."/>
            <person name="Liolios K."/>
            <person name="Mavromatis K."/>
            <person name="Pagani I."/>
            <person name="Ivanova N."/>
            <person name="Mikhailova N."/>
            <person name="Pati A."/>
            <person name="Chen A."/>
            <person name="Palaniappan K."/>
            <person name="Land M."/>
            <person name="Chang Y.J."/>
            <person name="Jeffries C.D."/>
            <person name="Brambilla E.M."/>
            <person name="Rohde M."/>
            <person name="Spring S."/>
            <person name="Detter J.C."/>
            <person name="Woyke T."/>
            <person name="Bristow J."/>
            <person name="Eisen J.A."/>
            <person name="Markowitz V."/>
            <person name="Hugenholtz P."/>
            <person name="Kyrpides N.C."/>
            <person name="Klenk H.P."/>
        </authorList>
    </citation>
    <scope>NUCLEOTIDE SEQUENCE [LARGE SCALE GENOMIC DNA]</scope>
    <source>
        <strain evidence="7">ATCC BAA-1197 / DSM 17291 / Cas60314</strain>
    </source>
</reference>
<dbReference type="HAMAP" id="MF_00978">
    <property type="entry name" value="Bifunct_BirA"/>
    <property type="match status" value="1"/>
</dbReference>
<keyword evidence="7" id="KW-1185">Reference proteome</keyword>
<keyword evidence="1 3" id="KW-0436">Ligase</keyword>
<evidence type="ECO:0000256" key="1">
    <source>
        <dbReference type="ARBA" id="ARBA00022598"/>
    </source>
</evidence>
<dbReference type="Pfam" id="PF08279">
    <property type="entry name" value="HTH_11"/>
    <property type="match status" value="1"/>
</dbReference>
<keyword evidence="4" id="KW-0175">Coiled coil</keyword>
<dbReference type="Gene3D" id="3.30.930.10">
    <property type="entry name" value="Bira Bifunctional Protein, Domain 2"/>
    <property type="match status" value="1"/>
</dbReference>
<dbReference type="HOGENOM" id="CLU_051096_0_0_0"/>
<dbReference type="PROSITE" id="PS51733">
    <property type="entry name" value="BPL_LPL_CATALYTIC"/>
    <property type="match status" value="1"/>
</dbReference>
<dbReference type="KEGG" id="tli:Tlie_1089"/>
<dbReference type="InterPro" id="IPR013196">
    <property type="entry name" value="HTH_11"/>
</dbReference>
<dbReference type="GO" id="GO:0005524">
    <property type="term" value="F:ATP binding"/>
    <property type="evidence" value="ECO:0007669"/>
    <property type="project" value="UniProtKB-UniRule"/>
</dbReference>
<dbReference type="InterPro" id="IPR036390">
    <property type="entry name" value="WH_DNA-bd_sf"/>
</dbReference>
<dbReference type="InterPro" id="IPR036388">
    <property type="entry name" value="WH-like_DNA-bd_sf"/>
</dbReference>
<sequence length="335" mass="37012">MLKTNDTKKKVLKILMEKEKNLISGSELSSLLNVSRQTIWKTIESLREEGFYIESVPHQGYRLLDKNEADLSPTWIELELEDVAWGHPILYWESLDSTQEPAKSLARQGASEGVVVISREQKAGRGRLGRTWLSPEEGSISLSVLTRPNIDPSLLQLLSLSTAIAVHDSLKELFNIDLELKWPNDVLFRGAKLCGILIEASSEPGKVHYAVIGVGINANLSPQILRSVDKPTTSLKAILGKDVHRGKIIATLIRKLEKEVKNLEKNEGITECIQKYSKLCSTLGMKVKVEQNDQFTVGTATGISPLGNLIVKMEDGSTSTFAAADITHLKMSEAQ</sequence>
<keyword evidence="2 3" id="KW-0092">Biotin</keyword>
<dbReference type="GO" id="GO:0003677">
    <property type="term" value="F:DNA binding"/>
    <property type="evidence" value="ECO:0007669"/>
    <property type="project" value="UniProtKB-UniRule"/>
</dbReference>
<keyword evidence="3" id="KW-0804">Transcription</keyword>
<evidence type="ECO:0000259" key="5">
    <source>
        <dbReference type="PROSITE" id="PS51733"/>
    </source>
</evidence>
<dbReference type="EMBL" id="CP003096">
    <property type="protein sequence ID" value="AER66822.1"/>
    <property type="molecule type" value="Genomic_DNA"/>
</dbReference>
<comment type="function">
    <text evidence="3">Acts both as a biotin--[acetyl-CoA-carboxylase] ligase and a repressor.</text>
</comment>
<feature type="coiled-coil region" evidence="4">
    <location>
        <begin position="246"/>
        <end position="273"/>
    </location>
</feature>
<dbReference type="InterPro" id="IPR003142">
    <property type="entry name" value="BPL_C"/>
</dbReference>
<dbReference type="STRING" id="580340.Tlie_1089"/>
<dbReference type="InterPro" id="IPR030855">
    <property type="entry name" value="Bifunct_BirA"/>
</dbReference>
<keyword evidence="3" id="KW-0678">Repressor</keyword>
<evidence type="ECO:0000313" key="7">
    <source>
        <dbReference type="Proteomes" id="UP000005868"/>
    </source>
</evidence>
<dbReference type="InterPro" id="IPR004143">
    <property type="entry name" value="BPL_LPL_catalytic"/>
</dbReference>
<dbReference type="InterPro" id="IPR045864">
    <property type="entry name" value="aa-tRNA-synth_II/BPL/LPL"/>
</dbReference>
<keyword evidence="3" id="KW-0238">DNA-binding</keyword>
<dbReference type="PANTHER" id="PTHR12835:SF5">
    <property type="entry name" value="BIOTIN--PROTEIN LIGASE"/>
    <property type="match status" value="1"/>
</dbReference>
<feature type="binding site" evidence="3">
    <location>
        <position position="192"/>
    </location>
    <ligand>
        <name>biotin</name>
        <dbReference type="ChEBI" id="CHEBI:57586"/>
    </ligand>
</feature>
<dbReference type="eggNOG" id="COG0340">
    <property type="taxonomic scope" value="Bacteria"/>
</dbReference>
<comment type="caution">
    <text evidence="3">Lacks conserved residue(s) required for the propagation of feature annotation.</text>
</comment>
<evidence type="ECO:0000256" key="4">
    <source>
        <dbReference type="SAM" id="Coils"/>
    </source>
</evidence>
<dbReference type="GO" id="GO:0006355">
    <property type="term" value="P:regulation of DNA-templated transcription"/>
    <property type="evidence" value="ECO:0007669"/>
    <property type="project" value="UniProtKB-UniRule"/>
</dbReference>
<accession>G7VAC2</accession>
<dbReference type="NCBIfam" id="TIGR00121">
    <property type="entry name" value="birA_ligase"/>
    <property type="match status" value="1"/>
</dbReference>
<dbReference type="CDD" id="cd00090">
    <property type="entry name" value="HTH_ARSR"/>
    <property type="match status" value="1"/>
</dbReference>
<dbReference type="CDD" id="cd16442">
    <property type="entry name" value="BPL"/>
    <property type="match status" value="1"/>
</dbReference>